<keyword evidence="1" id="KW-1133">Transmembrane helix</keyword>
<sequence>LPKFAFVLVLSLTFEIIQFIFAIGATDITDVITNTVGGFLGLKLYGLSNKHMNQKKLDRVIIFVGILLLVLLLVYRTHLRINYV</sequence>
<feature type="transmembrane region" description="Helical" evidence="1">
    <location>
        <begin position="60"/>
        <end position="78"/>
    </location>
</feature>
<proteinExistence type="predicted"/>
<gene>
    <name evidence="3" type="ORF">B1P95_17995</name>
</gene>
<evidence type="ECO:0000313" key="3">
    <source>
        <dbReference type="EMBL" id="OOL76628.1"/>
    </source>
</evidence>
<protein>
    <recommendedName>
        <fullName evidence="2">VanZ-like domain-containing protein</fullName>
    </recommendedName>
</protein>
<name>A0A1S8KA45_ENTFC</name>
<dbReference type="AlphaFoldDB" id="A0A1S8KA45"/>
<dbReference type="InterPro" id="IPR006976">
    <property type="entry name" value="VanZ-like"/>
</dbReference>
<organism evidence="3 4">
    <name type="scientific">Enterococcus faecium</name>
    <name type="common">Streptococcus faecium</name>
    <dbReference type="NCBI Taxonomy" id="1352"/>
    <lineage>
        <taxon>Bacteria</taxon>
        <taxon>Bacillati</taxon>
        <taxon>Bacillota</taxon>
        <taxon>Bacilli</taxon>
        <taxon>Lactobacillales</taxon>
        <taxon>Enterococcaceae</taxon>
        <taxon>Enterococcus</taxon>
    </lineage>
</organism>
<feature type="non-terminal residue" evidence="3">
    <location>
        <position position="1"/>
    </location>
</feature>
<reference evidence="3 4" key="1">
    <citation type="submission" date="2017-02" db="EMBL/GenBank/DDBJ databases">
        <title>Clonality and virulence of isolates of VRE in Hematopoietic Stem Cell Transplanted (HSCT) patients.</title>
        <authorList>
            <person name="Marchi A.P."/>
            <person name="Martins R.C."/>
            <person name="Marie S.K."/>
            <person name="Levin A.S."/>
            <person name="Costa S.F."/>
        </authorList>
    </citation>
    <scope>NUCLEOTIDE SEQUENCE [LARGE SCALE GENOMIC DNA]</scope>
    <source>
        <strain evidence="3 4">LIM1759</strain>
    </source>
</reference>
<evidence type="ECO:0000256" key="1">
    <source>
        <dbReference type="SAM" id="Phobius"/>
    </source>
</evidence>
<dbReference type="Proteomes" id="UP000191171">
    <property type="component" value="Unassembled WGS sequence"/>
</dbReference>
<dbReference type="EMBL" id="MVGJ01000572">
    <property type="protein sequence ID" value="OOL76628.1"/>
    <property type="molecule type" value="Genomic_DNA"/>
</dbReference>
<feature type="domain" description="VanZ-like" evidence="2">
    <location>
        <begin position="5"/>
        <end position="46"/>
    </location>
</feature>
<keyword evidence="1" id="KW-0812">Transmembrane</keyword>
<evidence type="ECO:0000259" key="2">
    <source>
        <dbReference type="Pfam" id="PF04892"/>
    </source>
</evidence>
<keyword evidence="1" id="KW-0472">Membrane</keyword>
<accession>A0A1S8KA45</accession>
<dbReference type="Pfam" id="PF04892">
    <property type="entry name" value="VanZ"/>
    <property type="match status" value="1"/>
</dbReference>
<comment type="caution">
    <text evidence="3">The sequence shown here is derived from an EMBL/GenBank/DDBJ whole genome shotgun (WGS) entry which is preliminary data.</text>
</comment>
<evidence type="ECO:0000313" key="4">
    <source>
        <dbReference type="Proteomes" id="UP000191171"/>
    </source>
</evidence>